<dbReference type="Proteomes" id="UP000663829">
    <property type="component" value="Unassembled WGS sequence"/>
</dbReference>
<dbReference type="InterPro" id="IPR003609">
    <property type="entry name" value="Pan_app"/>
</dbReference>
<dbReference type="Gene3D" id="3.50.4.10">
    <property type="entry name" value="Hepatocyte Growth Factor"/>
    <property type="match status" value="1"/>
</dbReference>
<dbReference type="Pfam" id="PF00024">
    <property type="entry name" value="PAN_1"/>
    <property type="match status" value="1"/>
</dbReference>
<gene>
    <name evidence="3" type="ORF">GPM918_LOCUS35162</name>
    <name evidence="4" type="ORF">SRO942_LOCUS35878</name>
</gene>
<evidence type="ECO:0000313" key="4">
    <source>
        <dbReference type="EMBL" id="CAF4332879.1"/>
    </source>
</evidence>
<feature type="signal peptide" evidence="1">
    <location>
        <begin position="1"/>
        <end position="25"/>
    </location>
</feature>
<dbReference type="SUPFAM" id="SSF57414">
    <property type="entry name" value="Hairpin loop containing domain-like"/>
    <property type="match status" value="1"/>
</dbReference>
<name>A0A815QJV0_9BILA</name>
<reference evidence="3" key="1">
    <citation type="submission" date="2021-02" db="EMBL/GenBank/DDBJ databases">
        <authorList>
            <person name="Nowell W R."/>
        </authorList>
    </citation>
    <scope>NUCLEOTIDE SEQUENCE</scope>
</reference>
<comment type="caution">
    <text evidence="3">The sequence shown here is derived from an EMBL/GenBank/DDBJ whole genome shotgun (WGS) entry which is preliminary data.</text>
</comment>
<keyword evidence="1" id="KW-0732">Signal</keyword>
<dbReference type="AlphaFoldDB" id="A0A815QJV0"/>
<evidence type="ECO:0000256" key="1">
    <source>
        <dbReference type="SAM" id="SignalP"/>
    </source>
</evidence>
<evidence type="ECO:0000313" key="3">
    <source>
        <dbReference type="EMBL" id="CAF1463048.1"/>
    </source>
</evidence>
<sequence>MKTVRCSMMSQYFLQWLVFVDLVCSQFQSLIHVGDFGTSFAPADLIELINTISVSSQISCAQTCNVNSLCRTFDYDTLSKRCRLFEGEITTGQVNRSAAIPPTSRVSSIAYTQLLYLAYNQTCDRCQENLRSAQQHVTLTREHMQAVVLLRPQPRKYEFLKAITTTNAAGYSYVASINSNCQPYLCGERLDVATTATLTNITIIIIVQKTVNAAYKTTTYNTARSLIQQTYIDNGTTITYIWTLLTGMVFPINQSPLTVEAQFDLYGTSQNTTGDTFSIIAQGNSVTTMSTGHF</sequence>
<dbReference type="EMBL" id="CAJOBC010085572">
    <property type="protein sequence ID" value="CAF4332879.1"/>
    <property type="molecule type" value="Genomic_DNA"/>
</dbReference>
<evidence type="ECO:0000259" key="2">
    <source>
        <dbReference type="PROSITE" id="PS50948"/>
    </source>
</evidence>
<dbReference type="PROSITE" id="PS50948">
    <property type="entry name" value="PAN"/>
    <property type="match status" value="1"/>
</dbReference>
<organism evidence="3 5">
    <name type="scientific">Didymodactylos carnosus</name>
    <dbReference type="NCBI Taxonomy" id="1234261"/>
    <lineage>
        <taxon>Eukaryota</taxon>
        <taxon>Metazoa</taxon>
        <taxon>Spiralia</taxon>
        <taxon>Gnathifera</taxon>
        <taxon>Rotifera</taxon>
        <taxon>Eurotatoria</taxon>
        <taxon>Bdelloidea</taxon>
        <taxon>Philodinida</taxon>
        <taxon>Philodinidae</taxon>
        <taxon>Didymodactylos</taxon>
    </lineage>
</organism>
<dbReference type="EMBL" id="CAJNOQ010020112">
    <property type="protein sequence ID" value="CAF1463048.1"/>
    <property type="molecule type" value="Genomic_DNA"/>
</dbReference>
<feature type="domain" description="Apple" evidence="2">
    <location>
        <begin position="24"/>
        <end position="107"/>
    </location>
</feature>
<protein>
    <recommendedName>
        <fullName evidence="2">Apple domain-containing protein</fullName>
    </recommendedName>
</protein>
<feature type="chain" id="PRO_5035607300" description="Apple domain-containing protein" evidence="1">
    <location>
        <begin position="26"/>
        <end position="294"/>
    </location>
</feature>
<proteinExistence type="predicted"/>
<dbReference type="Proteomes" id="UP000681722">
    <property type="component" value="Unassembled WGS sequence"/>
</dbReference>
<accession>A0A815QJV0</accession>
<evidence type="ECO:0000313" key="5">
    <source>
        <dbReference type="Proteomes" id="UP000663829"/>
    </source>
</evidence>
<keyword evidence="5" id="KW-1185">Reference proteome</keyword>